<dbReference type="Gene3D" id="3.10.20.550">
    <property type="entry name" value="ASAP complex, SAP18 subunit"/>
    <property type="match status" value="1"/>
</dbReference>
<dbReference type="EMBL" id="ML119051">
    <property type="protein sequence ID" value="ROT42767.1"/>
    <property type="molecule type" value="Genomic_DNA"/>
</dbReference>
<sequence>MATPPIDRHEATPFLLRLFYREGSFHRPEEFAARPLPPSLPLYAWHDCTLNELALQVAAERPSLLPTPAIGTRLAFRLVIPDTRAGAGAASSDPHHRHAPPRFMVKDLGSIVIGGDVPGVANGFDTVDAEELVGVARRPPSPIGEKAKTGGSAGDTTLQSAKFVIGDYISCAILPPLPDGSIAPEPSAWEAPLTRNARGLGDSGPYARGGRRDIGFGRARRDRGRSGLGSFVPEGEWRRGERVPGQAPDRSWGGRRGRGR</sequence>
<dbReference type="PANTHER" id="PTHR13082">
    <property type="entry name" value="SAP18"/>
    <property type="match status" value="1"/>
</dbReference>
<dbReference type="AlphaFoldDB" id="A0A3N2Q7V5"/>
<dbReference type="Pfam" id="PF06487">
    <property type="entry name" value="SAP18"/>
    <property type="match status" value="1"/>
</dbReference>
<evidence type="ECO:0000313" key="4">
    <source>
        <dbReference type="Proteomes" id="UP000272025"/>
    </source>
</evidence>
<evidence type="ECO:0000313" key="3">
    <source>
        <dbReference type="EMBL" id="ROT42767.1"/>
    </source>
</evidence>
<organism evidence="3 4">
    <name type="scientific">Sodiomyces alkalinus (strain CBS 110278 / VKM F-3762 / F11)</name>
    <name type="common">Alkaliphilic filamentous fungus</name>
    <dbReference type="NCBI Taxonomy" id="1314773"/>
    <lineage>
        <taxon>Eukaryota</taxon>
        <taxon>Fungi</taxon>
        <taxon>Dikarya</taxon>
        <taxon>Ascomycota</taxon>
        <taxon>Pezizomycotina</taxon>
        <taxon>Sordariomycetes</taxon>
        <taxon>Hypocreomycetidae</taxon>
        <taxon>Glomerellales</taxon>
        <taxon>Plectosphaerellaceae</taxon>
        <taxon>Sodiomyces</taxon>
    </lineage>
</organism>
<proteinExistence type="inferred from homology"/>
<dbReference type="OrthoDB" id="440566at2759"/>
<dbReference type="STRING" id="1314773.A0A3N2Q7V5"/>
<keyword evidence="4" id="KW-1185">Reference proteome</keyword>
<gene>
    <name evidence="3" type="ORF">SODALDRAFT_326924</name>
</gene>
<dbReference type="InterPro" id="IPR010516">
    <property type="entry name" value="SAP18"/>
</dbReference>
<feature type="region of interest" description="Disordered" evidence="2">
    <location>
        <begin position="195"/>
        <end position="260"/>
    </location>
</feature>
<dbReference type="RefSeq" id="XP_028470573.1">
    <property type="nucleotide sequence ID" value="XM_028610298.1"/>
</dbReference>
<dbReference type="GeneID" id="39578776"/>
<protein>
    <recommendedName>
        <fullName evidence="5">Sin3-associated polypeptide Sap18</fullName>
    </recommendedName>
</protein>
<evidence type="ECO:0000256" key="1">
    <source>
        <dbReference type="ARBA" id="ARBA00009143"/>
    </source>
</evidence>
<dbReference type="Proteomes" id="UP000272025">
    <property type="component" value="Unassembled WGS sequence"/>
</dbReference>
<accession>A0A3N2Q7V5</accession>
<dbReference type="InterPro" id="IPR042534">
    <property type="entry name" value="SAP18_sf"/>
</dbReference>
<evidence type="ECO:0000256" key="2">
    <source>
        <dbReference type="SAM" id="MobiDB-lite"/>
    </source>
</evidence>
<comment type="similarity">
    <text evidence="1">Belongs to the SAP18 family.</text>
</comment>
<evidence type="ECO:0008006" key="5">
    <source>
        <dbReference type="Google" id="ProtNLM"/>
    </source>
</evidence>
<dbReference type="GO" id="GO:0005634">
    <property type="term" value="C:nucleus"/>
    <property type="evidence" value="ECO:0007669"/>
    <property type="project" value="TreeGrafter"/>
</dbReference>
<reference evidence="3 4" key="1">
    <citation type="journal article" date="2018" name="Mol. Ecol.">
        <title>The obligate alkalophilic soda-lake fungus Sodiomyces alkalinus has shifted to a protein diet.</title>
        <authorList>
            <person name="Grum-Grzhimaylo A.A."/>
            <person name="Falkoski D.L."/>
            <person name="van den Heuvel J."/>
            <person name="Valero-Jimenez C.A."/>
            <person name="Min B."/>
            <person name="Choi I.G."/>
            <person name="Lipzen A."/>
            <person name="Daum C.G."/>
            <person name="Aanen D.K."/>
            <person name="Tsang A."/>
            <person name="Henrissat B."/>
            <person name="Bilanenko E.N."/>
            <person name="de Vries R.P."/>
            <person name="van Kan J.A.L."/>
            <person name="Grigoriev I.V."/>
            <person name="Debets A.J.M."/>
        </authorList>
    </citation>
    <scope>NUCLEOTIDE SEQUENCE [LARGE SCALE GENOMIC DNA]</scope>
    <source>
        <strain evidence="3 4">F11</strain>
    </source>
</reference>
<dbReference type="PANTHER" id="PTHR13082:SF0">
    <property type="entry name" value="HISTONE DEACETYLASE COMPLEX SUBUNIT SAP18"/>
    <property type="match status" value="1"/>
</dbReference>
<name>A0A3N2Q7V5_SODAK</name>